<dbReference type="InterPro" id="IPR036702">
    <property type="entry name" value="ComB-like_sf"/>
</dbReference>
<dbReference type="GO" id="GO:0050545">
    <property type="term" value="F:sulfopyruvate decarboxylase activity"/>
    <property type="evidence" value="ECO:0007669"/>
    <property type="project" value="TreeGrafter"/>
</dbReference>
<evidence type="ECO:0000256" key="1">
    <source>
        <dbReference type="ARBA" id="ARBA00001946"/>
    </source>
</evidence>
<name>A0A511VBN2_9BACL</name>
<keyword evidence="5" id="KW-0378">Hydrolase</keyword>
<gene>
    <name evidence="8" type="primary">comB_4</name>
    <name evidence="8" type="ORF">ADA01nite_37850</name>
</gene>
<keyword evidence="9" id="KW-1185">Reference proteome</keyword>
<dbReference type="Pfam" id="PF04029">
    <property type="entry name" value="2-ph_phosp"/>
    <property type="match status" value="1"/>
</dbReference>
<dbReference type="InterPro" id="IPR005238">
    <property type="entry name" value="ComB-like"/>
</dbReference>
<comment type="catalytic activity">
    <reaction evidence="7">
        <text>(2R)-O-phospho-3-sulfolactate + H2O = (2R)-3-sulfolactate + phosphate</text>
        <dbReference type="Rhea" id="RHEA:23416"/>
        <dbReference type="ChEBI" id="CHEBI:15377"/>
        <dbReference type="ChEBI" id="CHEBI:15597"/>
        <dbReference type="ChEBI" id="CHEBI:43474"/>
        <dbReference type="ChEBI" id="CHEBI:58738"/>
        <dbReference type="EC" id="3.1.3.71"/>
    </reaction>
</comment>
<dbReference type="RefSeq" id="WP_146811964.1">
    <property type="nucleotide sequence ID" value="NZ_BJXX01000179.1"/>
</dbReference>
<organism evidence="8 9">
    <name type="scientific">Aneurinibacillus danicus</name>
    <dbReference type="NCBI Taxonomy" id="267746"/>
    <lineage>
        <taxon>Bacteria</taxon>
        <taxon>Bacillati</taxon>
        <taxon>Bacillota</taxon>
        <taxon>Bacilli</taxon>
        <taxon>Bacillales</taxon>
        <taxon>Paenibacillaceae</taxon>
        <taxon>Aneurinibacillus group</taxon>
        <taxon>Aneurinibacillus</taxon>
    </lineage>
</organism>
<dbReference type="GO" id="GO:0050532">
    <property type="term" value="F:2-phosphosulfolactate phosphatase activity"/>
    <property type="evidence" value="ECO:0007669"/>
    <property type="project" value="UniProtKB-EC"/>
</dbReference>
<proteinExistence type="inferred from homology"/>
<dbReference type="Proteomes" id="UP000321157">
    <property type="component" value="Unassembled WGS sequence"/>
</dbReference>
<comment type="caution">
    <text evidence="8">The sequence shown here is derived from an EMBL/GenBank/DDBJ whole genome shotgun (WGS) entry which is preliminary data.</text>
</comment>
<dbReference type="EMBL" id="BJXX01000179">
    <property type="protein sequence ID" value="GEN36325.1"/>
    <property type="molecule type" value="Genomic_DNA"/>
</dbReference>
<evidence type="ECO:0000313" key="8">
    <source>
        <dbReference type="EMBL" id="GEN36325.1"/>
    </source>
</evidence>
<dbReference type="SUPFAM" id="SSF142823">
    <property type="entry name" value="ComB-like"/>
    <property type="match status" value="1"/>
</dbReference>
<reference evidence="8 9" key="1">
    <citation type="submission" date="2019-07" db="EMBL/GenBank/DDBJ databases">
        <title>Whole genome shotgun sequence of Aneurinibacillus danicus NBRC 102444.</title>
        <authorList>
            <person name="Hosoyama A."/>
            <person name="Uohara A."/>
            <person name="Ohji S."/>
            <person name="Ichikawa N."/>
        </authorList>
    </citation>
    <scope>NUCLEOTIDE SEQUENCE [LARGE SCALE GENOMIC DNA]</scope>
    <source>
        <strain evidence="8 9">NBRC 102444</strain>
    </source>
</reference>
<evidence type="ECO:0000256" key="3">
    <source>
        <dbReference type="ARBA" id="ARBA00012953"/>
    </source>
</evidence>
<dbReference type="Gene3D" id="3.90.1560.10">
    <property type="entry name" value="ComB-like"/>
    <property type="match status" value="1"/>
</dbReference>
<protein>
    <recommendedName>
        <fullName evidence="4">Probable 2-phosphosulfolactate phosphatase</fullName>
        <ecNumber evidence="3">3.1.3.71</ecNumber>
    </recommendedName>
</protein>
<keyword evidence="6" id="KW-0460">Magnesium</keyword>
<dbReference type="EC" id="3.1.3.71" evidence="3"/>
<dbReference type="AlphaFoldDB" id="A0A511VBN2"/>
<evidence type="ECO:0000256" key="7">
    <source>
        <dbReference type="ARBA" id="ARBA00033711"/>
    </source>
</evidence>
<dbReference type="PANTHER" id="PTHR37311:SF1">
    <property type="entry name" value="2-PHOSPHOSULFOLACTATE PHOSPHATASE-RELATED"/>
    <property type="match status" value="1"/>
</dbReference>
<accession>A0A511VBN2</accession>
<dbReference type="GO" id="GO:0000287">
    <property type="term" value="F:magnesium ion binding"/>
    <property type="evidence" value="ECO:0007669"/>
    <property type="project" value="InterPro"/>
</dbReference>
<evidence type="ECO:0000256" key="2">
    <source>
        <dbReference type="ARBA" id="ARBA00009997"/>
    </source>
</evidence>
<dbReference type="PANTHER" id="PTHR37311">
    <property type="entry name" value="2-PHOSPHOSULFOLACTATE PHOSPHATASE-RELATED"/>
    <property type="match status" value="1"/>
</dbReference>
<evidence type="ECO:0000313" key="9">
    <source>
        <dbReference type="Proteomes" id="UP000321157"/>
    </source>
</evidence>
<sequence length="249" mass="26651">MRKIHVLTQKESLNPERLSGCTAVVIDVLYATSTIVTALHHGARAVIPVLHREDALQTAAAYRETEYLLCGESGGYTLDQFVNPDPLELATAGIHGKTIIFSSTNGTVALKKAATARTVYASSLLNGHAVADHIRRSSEEGSIVIICAGSNGRFALEDMLGAGYLIQELTHHNPDDWQLSDGAFAARKLFASCADRLSDTLLQTETGRFLEKLGGVEGILHAAQAGTLPVVPLMHGEALMPEKTANKSH</sequence>
<comment type="similarity">
    <text evidence="2">Belongs to the ComB family.</text>
</comment>
<evidence type="ECO:0000256" key="5">
    <source>
        <dbReference type="ARBA" id="ARBA00022801"/>
    </source>
</evidence>
<evidence type="ECO:0000256" key="4">
    <source>
        <dbReference type="ARBA" id="ARBA00021948"/>
    </source>
</evidence>
<comment type="cofactor">
    <cofactor evidence="1">
        <name>Mg(2+)</name>
        <dbReference type="ChEBI" id="CHEBI:18420"/>
    </cofactor>
</comment>
<dbReference type="OrthoDB" id="4913at2"/>
<evidence type="ECO:0000256" key="6">
    <source>
        <dbReference type="ARBA" id="ARBA00022842"/>
    </source>
</evidence>